<reference evidence="5 6" key="1">
    <citation type="submission" date="2020-10" db="EMBL/GenBank/DDBJ databases">
        <title>Olsenella immobilis sp.nov., isolated from the mud in a fermentation cellar used for the production of Chinese strong-flavoured liquor.</title>
        <authorList>
            <person name="Lu L."/>
        </authorList>
    </citation>
    <scope>NUCLEOTIDE SEQUENCE [LARGE SCALE GENOMIC DNA]</scope>
    <source>
        <strain evidence="5 6">LZLJ-2</strain>
    </source>
</reference>
<dbReference type="Pfam" id="PF03704">
    <property type="entry name" value="BTAD"/>
    <property type="match status" value="1"/>
</dbReference>
<dbReference type="PANTHER" id="PTHR35807:SF1">
    <property type="entry name" value="TRANSCRIPTIONAL REGULATOR REDD"/>
    <property type="match status" value="1"/>
</dbReference>
<dbReference type="Gene3D" id="1.10.10.10">
    <property type="entry name" value="Winged helix-like DNA-binding domain superfamily/Winged helix DNA-binding domain"/>
    <property type="match status" value="1"/>
</dbReference>
<dbReference type="GO" id="GO:0003677">
    <property type="term" value="F:DNA binding"/>
    <property type="evidence" value="ECO:0007669"/>
    <property type="project" value="TreeGrafter"/>
</dbReference>
<dbReference type="InterPro" id="IPR011990">
    <property type="entry name" value="TPR-like_helical_dom_sf"/>
</dbReference>
<feature type="domain" description="Bacterial transcriptional activator" evidence="4">
    <location>
        <begin position="821"/>
        <end position="960"/>
    </location>
</feature>
<dbReference type="InterPro" id="IPR036388">
    <property type="entry name" value="WH-like_DNA-bd_sf"/>
</dbReference>
<dbReference type="KEGG" id="tio:INP52_00725"/>
<feature type="region of interest" description="Disordered" evidence="3">
    <location>
        <begin position="1"/>
        <end position="22"/>
    </location>
</feature>
<keyword evidence="6" id="KW-1185">Reference proteome</keyword>
<keyword evidence="2" id="KW-0804">Transcription</keyword>
<proteinExistence type="predicted"/>
<dbReference type="InterPro" id="IPR051677">
    <property type="entry name" value="AfsR-DnrI-RedD_regulator"/>
</dbReference>
<evidence type="ECO:0000256" key="2">
    <source>
        <dbReference type="ARBA" id="ARBA00023163"/>
    </source>
</evidence>
<sequence>MDRAAIEELSVEEAEDAPPQGAPLTVFLGEEARPRMLALCSEPGMGRRDVISATLSRASDEGARVLRRDFRGVGPEATAAQLVRMARNVSRMDNGVVVGLDELPAADEACVRREARALHRMWESGASIVFSLSPEARQLLEALPECVVVGAYDLLVRAIVAASRSDPLYEVRTLTRGIPSLVRGLRVVDTSGATELVVPSSYYDALSRLVSLSLRVTLTEGDLRARLAMLLLGQGRVRDLEQVLGGADDELLASLRGDAPLFGVSERLDSFVCLRSDTTTLLTSCFPALSSSCALFPDVGLACAELLVKRDAYARAAIVIGMVPDQSALDLVIASGSGFIEAGEMALVSEAVEKRASLDDGRSQALARVVANLGNKTEPLPLAQREAAFRVSIEDEEGRAIALFAAARQALRGGLTTCVSSKGMQDALGQRLLLHQEACGLMARGHLSAALDLLAARQCPKSQRGTSVALLSCDLAMTRLLLLDSSASTEEVLAQTRETFRTSGLPGLEGYPDCLEVMASLLSADDEGAAEADALAVRAERGGDTPVRVLALVAGCVFDVRRGAYSRAHVRAALAQVIARSAHLDYLGRVASLFGLVAPFSLGERDDSERIEEPKDDDLGVVCALVGEVITSRGDSALACDRIAPDVPRDALWLLFVLTEGMGEFSELLREQIPPSWARTLLRARGARRGPSYAKAGSSPVLVPAHPAPGAEGRAAPLEIHLLGGFEMRVRGSQVPEWKLDRRNAKSMIAFLALQRGGTARRHRIVEQVWPESDYTSGFNKVYQATSTVRAAVSELDEDLDPFVMSRSSKSVTLNMSLVSCDVDEFRACAREASDGEGDARAVAMARRAEKLYEGDLYVPLMDATGALAAARRELRTLYIDAMVAGADAALRLGQKRTSVRLATDAILADDMREDALIVLVQALRASGRNAEADQHYRSYTHRLAQASSRPPSRMLRQAVGEEGLTLPSAQARGRGML</sequence>
<dbReference type="PANTHER" id="PTHR35807">
    <property type="entry name" value="TRANSCRIPTIONAL REGULATOR REDD-RELATED"/>
    <property type="match status" value="1"/>
</dbReference>
<dbReference type="RefSeq" id="WP_194371534.1">
    <property type="nucleotide sequence ID" value="NZ_CP063767.1"/>
</dbReference>
<dbReference type="AlphaFoldDB" id="A0A7S7M8N7"/>
<protein>
    <recommendedName>
        <fullName evidence="4">Bacterial transcriptional activator domain-containing protein</fullName>
    </recommendedName>
</protein>
<dbReference type="GO" id="GO:0006355">
    <property type="term" value="P:regulation of DNA-templated transcription"/>
    <property type="evidence" value="ECO:0007669"/>
    <property type="project" value="TreeGrafter"/>
</dbReference>
<dbReference type="SMART" id="SM01043">
    <property type="entry name" value="BTAD"/>
    <property type="match status" value="1"/>
</dbReference>
<evidence type="ECO:0000256" key="3">
    <source>
        <dbReference type="SAM" id="MobiDB-lite"/>
    </source>
</evidence>
<evidence type="ECO:0000313" key="6">
    <source>
        <dbReference type="Proteomes" id="UP000593735"/>
    </source>
</evidence>
<dbReference type="InterPro" id="IPR005158">
    <property type="entry name" value="BTAD"/>
</dbReference>
<organism evidence="5 6">
    <name type="scientific">Thermophilibacter immobilis</name>
    <dbReference type="NCBI Taxonomy" id="2779519"/>
    <lineage>
        <taxon>Bacteria</taxon>
        <taxon>Bacillati</taxon>
        <taxon>Actinomycetota</taxon>
        <taxon>Coriobacteriia</taxon>
        <taxon>Coriobacteriales</taxon>
        <taxon>Atopobiaceae</taxon>
        <taxon>Thermophilibacter</taxon>
    </lineage>
</organism>
<accession>A0A7S7M8N7</accession>
<dbReference type="EMBL" id="CP063767">
    <property type="protein sequence ID" value="QOY60777.1"/>
    <property type="molecule type" value="Genomic_DNA"/>
</dbReference>
<gene>
    <name evidence="5" type="ORF">INP52_00725</name>
</gene>
<keyword evidence="1" id="KW-0805">Transcription regulation</keyword>
<dbReference type="Gene3D" id="1.25.40.10">
    <property type="entry name" value="Tetratricopeptide repeat domain"/>
    <property type="match status" value="1"/>
</dbReference>
<evidence type="ECO:0000259" key="4">
    <source>
        <dbReference type="SMART" id="SM01043"/>
    </source>
</evidence>
<name>A0A7S7M8N7_9ACTN</name>
<dbReference type="SUPFAM" id="SSF48452">
    <property type="entry name" value="TPR-like"/>
    <property type="match status" value="1"/>
</dbReference>
<evidence type="ECO:0000313" key="5">
    <source>
        <dbReference type="EMBL" id="QOY60777.1"/>
    </source>
</evidence>
<evidence type="ECO:0000256" key="1">
    <source>
        <dbReference type="ARBA" id="ARBA00023015"/>
    </source>
</evidence>
<dbReference type="Proteomes" id="UP000593735">
    <property type="component" value="Chromosome"/>
</dbReference>